<dbReference type="eggNOG" id="COG0621">
    <property type="taxonomic scope" value="Bacteria"/>
</dbReference>
<dbReference type="KEGG" id="tnr:Thena_0207"/>
<proteinExistence type="predicted"/>
<dbReference type="AlphaFoldDB" id="M1E4Y9"/>
<dbReference type="Gene3D" id="3.40.50.12160">
    <property type="entry name" value="Methylthiotransferase, N-terminal domain"/>
    <property type="match status" value="1"/>
</dbReference>
<dbReference type="PROSITE" id="PS51918">
    <property type="entry name" value="RADICAL_SAM"/>
    <property type="match status" value="1"/>
</dbReference>
<evidence type="ECO:0000259" key="15">
    <source>
        <dbReference type="PROSITE" id="PS51449"/>
    </source>
</evidence>
<evidence type="ECO:0000313" key="17">
    <source>
        <dbReference type="EMBL" id="AEE13856.1"/>
    </source>
</evidence>
<dbReference type="EMBL" id="CP002690">
    <property type="protein sequence ID" value="AEE13856.1"/>
    <property type="molecule type" value="Genomic_DNA"/>
</dbReference>
<dbReference type="PROSITE" id="PS50926">
    <property type="entry name" value="TRAM"/>
    <property type="match status" value="1"/>
</dbReference>
<dbReference type="PROSITE" id="PS01278">
    <property type="entry name" value="MTTASE_RADICAL"/>
    <property type="match status" value="1"/>
</dbReference>
<dbReference type="Pfam" id="PF04055">
    <property type="entry name" value="Radical_SAM"/>
    <property type="match status" value="1"/>
</dbReference>
<dbReference type="CDD" id="cd01335">
    <property type="entry name" value="Radical_SAM"/>
    <property type="match status" value="1"/>
</dbReference>
<evidence type="ECO:0000256" key="6">
    <source>
        <dbReference type="ARBA" id="ARBA00022691"/>
    </source>
</evidence>
<dbReference type="STRING" id="747365.Thena_0207"/>
<dbReference type="InterPro" id="IPR007197">
    <property type="entry name" value="rSAM"/>
</dbReference>
<dbReference type="PROSITE" id="PS51449">
    <property type="entry name" value="MTTASE_N"/>
    <property type="match status" value="1"/>
</dbReference>
<comment type="cofactor">
    <cofactor evidence="1">
        <name>[4Fe-4S] cluster</name>
        <dbReference type="ChEBI" id="CHEBI:49883"/>
    </cofactor>
</comment>
<evidence type="ECO:0000256" key="8">
    <source>
        <dbReference type="ARBA" id="ARBA00023004"/>
    </source>
</evidence>
<dbReference type="NCBIfam" id="TIGR00089">
    <property type="entry name" value="MiaB/RimO family radical SAM methylthiotransferase"/>
    <property type="match status" value="1"/>
</dbReference>
<keyword evidence="8" id="KW-0408">Iron</keyword>
<evidence type="ECO:0000313" key="18">
    <source>
        <dbReference type="Proteomes" id="UP000011765"/>
    </source>
</evidence>
<evidence type="ECO:0000256" key="9">
    <source>
        <dbReference type="ARBA" id="ARBA00023014"/>
    </source>
</evidence>
<keyword evidence="7" id="KW-0479">Metal-binding</keyword>
<name>M1E4Y9_9BACT</name>
<evidence type="ECO:0000256" key="1">
    <source>
        <dbReference type="ARBA" id="ARBA00001966"/>
    </source>
</evidence>
<dbReference type="Pfam" id="PF00919">
    <property type="entry name" value="UPF0004"/>
    <property type="match status" value="1"/>
</dbReference>
<gene>
    <name evidence="17" type="ORF">Thena_0207</name>
</gene>
<dbReference type="InterPro" id="IPR002792">
    <property type="entry name" value="TRAM_dom"/>
</dbReference>
<dbReference type="Gene3D" id="3.80.30.20">
    <property type="entry name" value="tm_1862 like domain"/>
    <property type="match status" value="1"/>
</dbReference>
<keyword evidence="6" id="KW-0949">S-adenosyl-L-methionine</keyword>
<evidence type="ECO:0000256" key="3">
    <source>
        <dbReference type="ARBA" id="ARBA00022485"/>
    </source>
</evidence>
<dbReference type="GO" id="GO:0051539">
    <property type="term" value="F:4 iron, 4 sulfur cluster binding"/>
    <property type="evidence" value="ECO:0007669"/>
    <property type="project" value="UniProtKB-KW"/>
</dbReference>
<dbReference type="SFLD" id="SFLDG01082">
    <property type="entry name" value="B12-binding_domain_containing"/>
    <property type="match status" value="1"/>
</dbReference>
<sequence length="448" mass="51437">MLNHEDPNLKVNELPKTFFVEVLGCQMNKYEGEVFTSLFLKHGLLPSNPEDAEVIVLLSCAVRENAENKALARIGKYLKYKKERKLKCFALGGCQAKIWGEKILERFPKIDVLFSPASLEDVETIVKHIIERSNYINLKESITNPDCIPVPENQYDFPSAYLPISCGCNQFCTYCAVPYGRGREKSRSLESILNEVSQRSKQGFKEIIYLGQNCDSYGKDIGSSLKELLELSAKKFPNLWFKCITSYPSMITKELLETIASYDNLCNYFSIPMQSGSDRILKLMNRKYSVEQYRNSINMIREIIPDAVITSDFIVGFPGETEKDFQDTINAIEEFKYDTVNIAIYSKRPFTPASKFEDNISYQEKAQRANILIKKAEEISLNFRKQYLNEVLDVLIRGEDKKKKGFISSRTKGHQIVIFKKRNKLDQGLKTKVYITSVLSHYMMGEEV</sequence>
<dbReference type="GO" id="GO:0046872">
    <property type="term" value="F:metal ion binding"/>
    <property type="evidence" value="ECO:0007669"/>
    <property type="project" value="UniProtKB-KW"/>
</dbReference>
<evidence type="ECO:0000256" key="11">
    <source>
        <dbReference type="ARBA" id="ARBA00068570"/>
    </source>
</evidence>
<dbReference type="EC" id="2.8.4.3" evidence="10"/>
<feature type="domain" description="TRAM" evidence="14">
    <location>
        <begin position="385"/>
        <end position="448"/>
    </location>
</feature>
<dbReference type="SUPFAM" id="SSF102114">
    <property type="entry name" value="Radical SAM enzymes"/>
    <property type="match status" value="1"/>
</dbReference>
<keyword evidence="4" id="KW-0963">Cytoplasm</keyword>
<dbReference type="PANTHER" id="PTHR43020">
    <property type="entry name" value="CDK5 REGULATORY SUBUNIT-ASSOCIATED PROTEIN 1"/>
    <property type="match status" value="1"/>
</dbReference>
<feature type="domain" description="Radical SAM core" evidence="16">
    <location>
        <begin position="154"/>
        <end position="382"/>
    </location>
</feature>
<dbReference type="SFLD" id="SFLDS00029">
    <property type="entry name" value="Radical_SAM"/>
    <property type="match status" value="1"/>
</dbReference>
<keyword evidence="5" id="KW-0808">Transferase</keyword>
<dbReference type="SFLD" id="SFLDG01061">
    <property type="entry name" value="methylthiotransferase"/>
    <property type="match status" value="1"/>
</dbReference>
<evidence type="ECO:0000256" key="4">
    <source>
        <dbReference type="ARBA" id="ARBA00022490"/>
    </source>
</evidence>
<evidence type="ECO:0000259" key="16">
    <source>
        <dbReference type="PROSITE" id="PS51918"/>
    </source>
</evidence>
<evidence type="ECO:0000256" key="7">
    <source>
        <dbReference type="ARBA" id="ARBA00022723"/>
    </source>
</evidence>
<dbReference type="SMART" id="SM00729">
    <property type="entry name" value="Elp3"/>
    <property type="match status" value="1"/>
</dbReference>
<dbReference type="HOGENOM" id="CLU_018697_2_0_9"/>
<dbReference type="FunFam" id="3.40.50.12160:FF:000003">
    <property type="entry name" value="CDK5 regulatory subunit-associated protein 1"/>
    <property type="match status" value="1"/>
</dbReference>
<accession>M1E4Y9</accession>
<evidence type="ECO:0000256" key="5">
    <source>
        <dbReference type="ARBA" id="ARBA00022679"/>
    </source>
</evidence>
<reference evidence="17 18" key="1">
    <citation type="submission" date="2011-04" db="EMBL/GenBank/DDBJ databases">
        <title>The complete genome of Thermodesulfobium narugense DSM 14796.</title>
        <authorList>
            <consortium name="US DOE Joint Genome Institute (JGI-PGF)"/>
            <person name="Lucas S."/>
            <person name="Han J."/>
            <person name="Lapidus A."/>
            <person name="Bruce D."/>
            <person name="Goodwin L."/>
            <person name="Pitluck S."/>
            <person name="Peters L."/>
            <person name="Kyrpides N."/>
            <person name="Mavromatis K."/>
            <person name="Pagani I."/>
            <person name="Ivanova N."/>
            <person name="Ovchinnikova G."/>
            <person name="Zhang X."/>
            <person name="Saunders L."/>
            <person name="Detter J.C."/>
            <person name="Tapia R."/>
            <person name="Han C."/>
            <person name="Land M."/>
            <person name="Hauser L."/>
            <person name="Markowitz V."/>
            <person name="Cheng J.-F."/>
            <person name="Hugenholtz P."/>
            <person name="Woyke T."/>
            <person name="Wu D."/>
            <person name="Spring S."/>
            <person name="Schroeder M."/>
            <person name="Brambilla E."/>
            <person name="Klenk H.-P."/>
            <person name="Eisen J.A."/>
        </authorList>
    </citation>
    <scope>NUCLEOTIDE SEQUENCE [LARGE SCALE GENOMIC DNA]</scope>
    <source>
        <strain evidence="17 18">DSM 14796</strain>
    </source>
</reference>
<dbReference type="Proteomes" id="UP000011765">
    <property type="component" value="Chromosome"/>
</dbReference>
<keyword evidence="9" id="KW-0411">Iron-sulfur</keyword>
<dbReference type="InterPro" id="IPR005839">
    <property type="entry name" value="Methylthiotransferase"/>
</dbReference>
<protein>
    <recommendedName>
        <fullName evidence="11">tRNA-2-methylthio-N(6)-dimethylallyladenosine synthase</fullName>
        <ecNumber evidence="10">2.8.4.3</ecNumber>
    </recommendedName>
    <alternativeName>
        <fullName evidence="13">(Dimethylallyl)adenosine tRNA methylthiotransferase MiaB</fullName>
    </alternativeName>
    <alternativeName>
        <fullName evidence="12">tRNA-i(6)A37 methylthiotransferase</fullName>
    </alternativeName>
</protein>
<dbReference type="InterPro" id="IPR038135">
    <property type="entry name" value="Methylthiotransferase_N_sf"/>
</dbReference>
<evidence type="ECO:0000256" key="2">
    <source>
        <dbReference type="ARBA" id="ARBA00003234"/>
    </source>
</evidence>
<dbReference type="PANTHER" id="PTHR43020:SF2">
    <property type="entry name" value="MITOCHONDRIAL TRNA METHYLTHIOTRANSFERASE CDK5RAP1"/>
    <property type="match status" value="1"/>
</dbReference>
<dbReference type="GO" id="GO:0035597">
    <property type="term" value="F:tRNA-2-methylthio-N(6)-dimethylallyladenosine(37) synthase activity"/>
    <property type="evidence" value="ECO:0007669"/>
    <property type="project" value="UniProtKB-EC"/>
</dbReference>
<dbReference type="FunFam" id="3.80.30.20:FF:000001">
    <property type="entry name" value="tRNA-2-methylthio-N(6)-dimethylallyladenosine synthase 2"/>
    <property type="match status" value="1"/>
</dbReference>
<evidence type="ECO:0000256" key="13">
    <source>
        <dbReference type="ARBA" id="ARBA00081141"/>
    </source>
</evidence>
<evidence type="ECO:0000256" key="12">
    <source>
        <dbReference type="ARBA" id="ARBA00080698"/>
    </source>
</evidence>
<evidence type="ECO:0000259" key="14">
    <source>
        <dbReference type="PROSITE" id="PS50926"/>
    </source>
</evidence>
<keyword evidence="3" id="KW-0004">4Fe-4S</keyword>
<comment type="function">
    <text evidence="2">Catalyzes the methylthiolation of N6-(dimethylallyl)adenosine (i(6)A), leading to the formation of 2-methylthio-N6-(dimethylallyl)adenosine (ms(2)i(6)A) at position 37 in tRNAs that read codons beginning with uridine.</text>
</comment>
<dbReference type="InterPro" id="IPR006638">
    <property type="entry name" value="Elp3/MiaA/NifB-like_rSAM"/>
</dbReference>
<dbReference type="InterPro" id="IPR013848">
    <property type="entry name" value="Methylthiotransferase_N"/>
</dbReference>
<feature type="domain" description="MTTase N-terminal" evidence="15">
    <location>
        <begin position="16"/>
        <end position="131"/>
    </location>
</feature>
<evidence type="ECO:0000256" key="10">
    <source>
        <dbReference type="ARBA" id="ARBA00033765"/>
    </source>
</evidence>
<dbReference type="InterPro" id="IPR058240">
    <property type="entry name" value="rSAM_sf"/>
</dbReference>
<keyword evidence="18" id="KW-1185">Reference proteome</keyword>
<organism evidence="17 18">
    <name type="scientific">Thermodesulfobium narugense DSM 14796</name>
    <dbReference type="NCBI Taxonomy" id="747365"/>
    <lineage>
        <taxon>Bacteria</taxon>
        <taxon>Pseudomonadati</taxon>
        <taxon>Thermodesulfobiota</taxon>
        <taxon>Thermodesulfobiia</taxon>
        <taxon>Thermodesulfobiales</taxon>
        <taxon>Thermodesulfobiaceae</taxon>
        <taxon>Thermodesulfobium</taxon>
    </lineage>
</organism>
<dbReference type="InterPro" id="IPR023404">
    <property type="entry name" value="rSAM_horseshoe"/>
</dbReference>
<dbReference type="InterPro" id="IPR020612">
    <property type="entry name" value="Methylthiotransferase_CS"/>
</dbReference>
<dbReference type="GO" id="GO:0005829">
    <property type="term" value="C:cytosol"/>
    <property type="evidence" value="ECO:0007669"/>
    <property type="project" value="TreeGrafter"/>
</dbReference>